<accession>A0A1X7UJU2</accession>
<proteinExistence type="predicted"/>
<dbReference type="InParanoid" id="A0A1X7UJU2"/>
<dbReference type="EnsemblMetazoa" id="Aqu2.1.28018_001">
    <property type="protein sequence ID" value="Aqu2.1.28018_001"/>
    <property type="gene ID" value="Aqu2.1.28018"/>
</dbReference>
<name>A0A1X7UJU2_AMPQE</name>
<evidence type="ECO:0000313" key="1">
    <source>
        <dbReference type="EnsemblMetazoa" id="Aqu2.1.28018_001"/>
    </source>
</evidence>
<dbReference type="AlphaFoldDB" id="A0A1X7UJU2"/>
<sequence length="65" mass="7150">MTADKTELEVVKPNPKKKDKLCVDEDEDSGIVFFFTDNNTIHTILNLASSPVPPGRTPANRGYAC</sequence>
<organism evidence="1">
    <name type="scientific">Amphimedon queenslandica</name>
    <name type="common">Sponge</name>
    <dbReference type="NCBI Taxonomy" id="400682"/>
    <lineage>
        <taxon>Eukaryota</taxon>
        <taxon>Metazoa</taxon>
        <taxon>Porifera</taxon>
        <taxon>Demospongiae</taxon>
        <taxon>Heteroscleromorpha</taxon>
        <taxon>Haplosclerida</taxon>
        <taxon>Niphatidae</taxon>
        <taxon>Amphimedon</taxon>
    </lineage>
</organism>
<protein>
    <submittedName>
        <fullName evidence="1">Uncharacterized protein</fullName>
    </submittedName>
</protein>
<reference evidence="1" key="1">
    <citation type="submission" date="2017-05" db="UniProtKB">
        <authorList>
            <consortium name="EnsemblMetazoa"/>
        </authorList>
    </citation>
    <scope>IDENTIFICATION</scope>
</reference>